<keyword evidence="2" id="KW-0648">Protein biosynthesis</keyword>
<evidence type="ECO:0000256" key="1">
    <source>
        <dbReference type="ARBA" id="ARBA00032656"/>
    </source>
</evidence>
<keyword evidence="2" id="KW-0694">RNA-binding</keyword>
<name>A0A2A2JI57_9BILA</name>
<dbReference type="OrthoDB" id="1666796at2759"/>
<dbReference type="FunFam" id="3.30.760.10:FF:000014">
    <property type="entry name" value="Eukaryotic translation initiation factor 4E-4"/>
    <property type="match status" value="1"/>
</dbReference>
<gene>
    <name evidence="3" type="ORF">WR25_18178</name>
</gene>
<dbReference type="GO" id="GO:0016281">
    <property type="term" value="C:eukaryotic translation initiation factor 4F complex"/>
    <property type="evidence" value="ECO:0007669"/>
    <property type="project" value="TreeGrafter"/>
</dbReference>
<dbReference type="GO" id="GO:0003743">
    <property type="term" value="F:translation initiation factor activity"/>
    <property type="evidence" value="ECO:0007669"/>
    <property type="project" value="UniProtKB-KW"/>
</dbReference>
<sequence length="233" mass="26837">MSSLDEQETGSDETKQAKVQPMFVTETSCCPGEHPLQFTYVYSYFVKPQGKFDPEEYAQYVQPIAAVNSVEQFWNVYRHLKMPCEFQEKIDIHFFKKGIKPVWEDESNVKGGKWILRLKKGFASRIWENLILAMIGEQFLVGEEICGAVCSVRNQEDIVSLWNKTADSIPVTNRIRDTLRRVLQLPPIAVLEYKKHDDCLRDQSSYRHTNLDVIGGNRRAPFHSQVSQPPPSP</sequence>
<comment type="similarity">
    <text evidence="2">Belongs to the eukaryotic initiation factor 4E family.</text>
</comment>
<keyword evidence="2" id="KW-0396">Initiation factor</keyword>
<keyword evidence="4" id="KW-1185">Reference proteome</keyword>
<dbReference type="Pfam" id="PF01652">
    <property type="entry name" value="IF4E"/>
    <property type="match status" value="1"/>
</dbReference>
<dbReference type="STRING" id="2018661.A0A2A2JI57"/>
<proteinExistence type="inferred from homology"/>
<accession>A0A2A2JI57</accession>
<dbReference type="InterPro" id="IPR001040">
    <property type="entry name" value="TIF_eIF_4E"/>
</dbReference>
<evidence type="ECO:0000313" key="4">
    <source>
        <dbReference type="Proteomes" id="UP000218231"/>
    </source>
</evidence>
<dbReference type="GO" id="GO:0000340">
    <property type="term" value="F:RNA 7-methylguanosine cap binding"/>
    <property type="evidence" value="ECO:0007669"/>
    <property type="project" value="UniProtKB-ARBA"/>
</dbReference>
<protein>
    <recommendedName>
        <fullName evidence="1">eIF-4F 25 kDa subunit</fullName>
    </recommendedName>
</protein>
<dbReference type="InterPro" id="IPR023398">
    <property type="entry name" value="TIF_eIF4e-like"/>
</dbReference>
<dbReference type="PROSITE" id="PS00813">
    <property type="entry name" value="IF4E"/>
    <property type="match status" value="1"/>
</dbReference>
<evidence type="ECO:0000256" key="2">
    <source>
        <dbReference type="RuleBase" id="RU004374"/>
    </source>
</evidence>
<dbReference type="PANTHER" id="PTHR11960:SF18">
    <property type="entry name" value="EUKARYOTIC TRANSLATION INITIATION FACTOR 4E HOMOLOGOUS PROTEIN, ISOFORM B"/>
    <property type="match status" value="1"/>
</dbReference>
<dbReference type="Proteomes" id="UP000218231">
    <property type="component" value="Unassembled WGS sequence"/>
</dbReference>
<dbReference type="PANTHER" id="PTHR11960">
    <property type="entry name" value="EUKARYOTIC TRANSLATION INITIATION FACTOR 4E RELATED"/>
    <property type="match status" value="1"/>
</dbReference>
<dbReference type="Gene3D" id="3.30.760.10">
    <property type="entry name" value="RNA Cap, Translation Initiation Factor Eif4e"/>
    <property type="match status" value="1"/>
</dbReference>
<dbReference type="AlphaFoldDB" id="A0A2A2JI57"/>
<evidence type="ECO:0000313" key="3">
    <source>
        <dbReference type="EMBL" id="PAV61324.1"/>
    </source>
</evidence>
<dbReference type="InterPro" id="IPR019770">
    <property type="entry name" value="TIF_eIF_4E_CS"/>
</dbReference>
<comment type="caution">
    <text evidence="3">The sequence shown here is derived from an EMBL/GenBank/DDBJ whole genome shotgun (WGS) entry which is preliminary data.</text>
</comment>
<organism evidence="3 4">
    <name type="scientific">Diploscapter pachys</name>
    <dbReference type="NCBI Taxonomy" id="2018661"/>
    <lineage>
        <taxon>Eukaryota</taxon>
        <taxon>Metazoa</taxon>
        <taxon>Ecdysozoa</taxon>
        <taxon>Nematoda</taxon>
        <taxon>Chromadorea</taxon>
        <taxon>Rhabditida</taxon>
        <taxon>Rhabditina</taxon>
        <taxon>Rhabditomorpha</taxon>
        <taxon>Rhabditoidea</taxon>
        <taxon>Rhabditidae</taxon>
        <taxon>Diploscapter</taxon>
    </lineage>
</organism>
<dbReference type="EMBL" id="LIAE01010418">
    <property type="protein sequence ID" value="PAV61324.1"/>
    <property type="molecule type" value="Genomic_DNA"/>
</dbReference>
<reference evidence="3 4" key="1">
    <citation type="journal article" date="2017" name="Curr. Biol.">
        <title>Genome architecture and evolution of a unichromosomal asexual nematode.</title>
        <authorList>
            <person name="Fradin H."/>
            <person name="Zegar C."/>
            <person name="Gutwein M."/>
            <person name="Lucas J."/>
            <person name="Kovtun M."/>
            <person name="Corcoran D."/>
            <person name="Baugh L.R."/>
            <person name="Kiontke K."/>
            <person name="Gunsalus K."/>
            <person name="Fitch D.H."/>
            <person name="Piano F."/>
        </authorList>
    </citation>
    <scope>NUCLEOTIDE SEQUENCE [LARGE SCALE GENOMIC DNA]</scope>
    <source>
        <strain evidence="3">PF1309</strain>
    </source>
</reference>
<dbReference type="SUPFAM" id="SSF55418">
    <property type="entry name" value="eIF4e-like"/>
    <property type="match status" value="1"/>
</dbReference>